<proteinExistence type="predicted"/>
<name>A0A2R4BPJ8_THAAR</name>
<dbReference type="GO" id="GO:0008168">
    <property type="term" value="F:methyltransferase activity"/>
    <property type="evidence" value="ECO:0007669"/>
    <property type="project" value="UniProtKB-KW"/>
</dbReference>
<dbReference type="PANTHER" id="PTHR40048">
    <property type="entry name" value="RHAMNOSYL O-METHYLTRANSFERASE"/>
    <property type="match status" value="1"/>
</dbReference>
<protein>
    <submittedName>
        <fullName evidence="3">Putative rhamnosyl O-methyltransferase</fullName>
    </submittedName>
</protein>
<dbReference type="Gene3D" id="3.40.50.150">
    <property type="entry name" value="Vaccinia Virus protein VP39"/>
    <property type="match status" value="1"/>
</dbReference>
<keyword evidence="4" id="KW-1185">Reference proteome</keyword>
<dbReference type="KEGG" id="tak:Tharo_2246"/>
<dbReference type="GO" id="GO:0008610">
    <property type="term" value="P:lipid biosynthetic process"/>
    <property type="evidence" value="ECO:0007669"/>
    <property type="project" value="InterPro"/>
</dbReference>
<keyword evidence="1 3" id="KW-0489">Methyltransferase</keyword>
<keyword evidence="2 3" id="KW-0808">Transferase</keyword>
<dbReference type="SUPFAM" id="SSF53335">
    <property type="entry name" value="S-adenosyl-L-methionine-dependent methyltransferases"/>
    <property type="match status" value="1"/>
</dbReference>
<dbReference type="GO" id="GO:0032259">
    <property type="term" value="P:methylation"/>
    <property type="evidence" value="ECO:0007669"/>
    <property type="project" value="UniProtKB-KW"/>
</dbReference>
<dbReference type="InterPro" id="IPR007072">
    <property type="entry name" value="RNMT_CmcI"/>
</dbReference>
<sequence>MNRADIETAASAVGCAEDFHRWYYDTGVWESVRFLGVPCLKSVLDLWNYQEIIHQLRPGLIVEFGTRHGGSALYFALIARQVRPDALVLTVDIEDHLLDPRVPATPGIEFIKSSSVDAAVGARIAALRKQLPGPVFAILDSDHRQPHVLQEMLSLRALMQAGDYLVVEDGNINGHPVLPGWGPGPLEAIMEYNRRFPDDYERDLDRERKFGFTFAPMGFLRRR</sequence>
<dbReference type="GO" id="GO:0071770">
    <property type="term" value="P:DIM/DIP cell wall layer assembly"/>
    <property type="evidence" value="ECO:0007669"/>
    <property type="project" value="TreeGrafter"/>
</dbReference>
<dbReference type="Proteomes" id="UP000241885">
    <property type="component" value="Chromosome"/>
</dbReference>
<dbReference type="AlphaFoldDB" id="A0A2R4BPJ8"/>
<accession>A0A2R4BPJ8</accession>
<organism evidence="3 4">
    <name type="scientific">Thauera aromatica K172</name>
    <dbReference type="NCBI Taxonomy" id="44139"/>
    <lineage>
        <taxon>Bacteria</taxon>
        <taxon>Pseudomonadati</taxon>
        <taxon>Pseudomonadota</taxon>
        <taxon>Betaproteobacteria</taxon>
        <taxon>Rhodocyclales</taxon>
        <taxon>Zoogloeaceae</taxon>
        <taxon>Thauera</taxon>
    </lineage>
</organism>
<evidence type="ECO:0000256" key="1">
    <source>
        <dbReference type="ARBA" id="ARBA00022603"/>
    </source>
</evidence>
<dbReference type="PANTHER" id="PTHR40048:SF1">
    <property type="entry name" value="RHAMNOSYL O-METHYLTRANSFERASE"/>
    <property type="match status" value="1"/>
</dbReference>
<dbReference type="InterPro" id="IPR029063">
    <property type="entry name" value="SAM-dependent_MTases_sf"/>
</dbReference>
<evidence type="ECO:0000313" key="3">
    <source>
        <dbReference type="EMBL" id="AVR89144.1"/>
    </source>
</evidence>
<dbReference type="Pfam" id="PF04989">
    <property type="entry name" value="RMNT_CmcI"/>
    <property type="match status" value="1"/>
</dbReference>
<dbReference type="EMBL" id="CP028339">
    <property type="protein sequence ID" value="AVR89144.1"/>
    <property type="molecule type" value="Genomic_DNA"/>
</dbReference>
<reference evidence="3 4" key="1">
    <citation type="submission" date="2018-03" db="EMBL/GenBank/DDBJ databases">
        <title>Complete genome sequence of Thauera aromatica, a model organism for studying aromatic compound degradation under denitrifying conditions.</title>
        <authorList>
            <person name="Lo H.-Y."/>
            <person name="Goris T."/>
            <person name="Boll M."/>
            <person name="Mueller J.A."/>
        </authorList>
    </citation>
    <scope>NUCLEOTIDE SEQUENCE [LARGE SCALE GENOMIC DNA]</scope>
    <source>
        <strain evidence="3 4">K172</strain>
    </source>
</reference>
<evidence type="ECO:0000256" key="2">
    <source>
        <dbReference type="ARBA" id="ARBA00022679"/>
    </source>
</evidence>
<gene>
    <name evidence="3" type="ORF">Tharo_2246</name>
</gene>
<dbReference type="GO" id="GO:0005886">
    <property type="term" value="C:plasma membrane"/>
    <property type="evidence" value="ECO:0007669"/>
    <property type="project" value="TreeGrafter"/>
</dbReference>
<evidence type="ECO:0000313" key="4">
    <source>
        <dbReference type="Proteomes" id="UP000241885"/>
    </source>
</evidence>